<evidence type="ECO:0000313" key="2">
    <source>
        <dbReference type="Proteomes" id="UP000034794"/>
    </source>
</evidence>
<evidence type="ECO:0000313" key="1">
    <source>
        <dbReference type="EMBL" id="KKU33359.1"/>
    </source>
</evidence>
<reference evidence="1 2" key="1">
    <citation type="journal article" date="2015" name="Nature">
        <title>rRNA introns, odd ribosomes, and small enigmatic genomes across a large radiation of phyla.</title>
        <authorList>
            <person name="Brown C.T."/>
            <person name="Hug L.A."/>
            <person name="Thomas B.C."/>
            <person name="Sharon I."/>
            <person name="Castelle C.J."/>
            <person name="Singh A."/>
            <person name="Wilkins M.J."/>
            <person name="Williams K.H."/>
            <person name="Banfield J.F."/>
        </authorList>
    </citation>
    <scope>NUCLEOTIDE SEQUENCE [LARGE SCALE GENOMIC DNA]</scope>
</reference>
<proteinExistence type="predicted"/>
<accession>A0A0G1PKL3</accession>
<sequence length="158" mass="17819">MSKNSLNVRDIISSPEFAFGRHDYDREDCDPAIMVGGTDKDHIVSESYDDEERVAYAAKTGKILPRWHDVNYGAYDETRGTARFVIERAEMEGGSTGGGMSGHDDYPDALHVTARRLFQNGDYNPEGELIKFTYDTNCYINSIDHVTVHGQMKLIFTK</sequence>
<comment type="caution">
    <text evidence="1">The sequence shown here is derived from an EMBL/GenBank/DDBJ whole genome shotgun (WGS) entry which is preliminary data.</text>
</comment>
<name>A0A0G1PKL3_9BACT</name>
<protein>
    <submittedName>
        <fullName evidence="1">Uncharacterized protein</fullName>
    </submittedName>
</protein>
<gene>
    <name evidence="1" type="ORF">UX47_C0004G0004</name>
</gene>
<dbReference type="AlphaFoldDB" id="A0A0G1PKL3"/>
<organism evidence="1 2">
    <name type="scientific">Candidatus Collierbacteria bacterium GW2011_GWA2_46_26</name>
    <dbReference type="NCBI Taxonomy" id="1618381"/>
    <lineage>
        <taxon>Bacteria</taxon>
        <taxon>Candidatus Collieribacteriota</taxon>
    </lineage>
</organism>
<dbReference type="Proteomes" id="UP000034794">
    <property type="component" value="Unassembled WGS sequence"/>
</dbReference>
<dbReference type="EMBL" id="LCMI01000004">
    <property type="protein sequence ID" value="KKU33359.1"/>
    <property type="molecule type" value="Genomic_DNA"/>
</dbReference>